<feature type="compositionally biased region" description="Basic and acidic residues" evidence="1">
    <location>
        <begin position="74"/>
        <end position="83"/>
    </location>
</feature>
<feature type="region of interest" description="Disordered" evidence="1">
    <location>
        <begin position="58"/>
        <end position="83"/>
    </location>
</feature>
<name>A0A2I0KQX9_PUNGR</name>
<evidence type="ECO:0000313" key="2">
    <source>
        <dbReference type="EMBL" id="PKI70869.1"/>
    </source>
</evidence>
<reference evidence="2 3" key="1">
    <citation type="submission" date="2017-11" db="EMBL/GenBank/DDBJ databases">
        <title>De-novo sequencing of pomegranate (Punica granatum L.) genome.</title>
        <authorList>
            <person name="Akparov Z."/>
            <person name="Amiraslanov A."/>
            <person name="Hajiyeva S."/>
            <person name="Abbasov M."/>
            <person name="Kaur K."/>
            <person name="Hamwieh A."/>
            <person name="Solovyev V."/>
            <person name="Salamov A."/>
            <person name="Braich B."/>
            <person name="Kosarev P."/>
            <person name="Mahmoud A."/>
            <person name="Hajiyev E."/>
            <person name="Babayeva S."/>
            <person name="Izzatullayeva V."/>
            <person name="Mammadov A."/>
            <person name="Mammadov A."/>
            <person name="Sharifova S."/>
            <person name="Ojaghi J."/>
            <person name="Eynullazada K."/>
            <person name="Bayramov B."/>
            <person name="Abdulazimova A."/>
            <person name="Shahmuradov I."/>
        </authorList>
    </citation>
    <scope>NUCLEOTIDE SEQUENCE [LARGE SCALE GENOMIC DNA]</scope>
    <source>
        <strain evidence="3">cv. AG2017</strain>
        <tissue evidence="2">Leaf</tissue>
    </source>
</reference>
<comment type="caution">
    <text evidence="2">The sequence shown here is derived from an EMBL/GenBank/DDBJ whole genome shotgun (WGS) entry which is preliminary data.</text>
</comment>
<gene>
    <name evidence="2" type="ORF">CRG98_008760</name>
</gene>
<evidence type="ECO:0000313" key="3">
    <source>
        <dbReference type="Proteomes" id="UP000233551"/>
    </source>
</evidence>
<dbReference type="AlphaFoldDB" id="A0A2I0KQX9"/>
<protein>
    <submittedName>
        <fullName evidence="2">Uncharacterized protein</fullName>
    </submittedName>
</protein>
<dbReference type="EMBL" id="PGOL01000426">
    <property type="protein sequence ID" value="PKI70869.1"/>
    <property type="molecule type" value="Genomic_DNA"/>
</dbReference>
<proteinExistence type="predicted"/>
<sequence>MESYTSSVRVDCGRLEDRCRQHGRLQLSAVGLARGSDWRGWSVRVPILRGEAAKAQTKTAGGEAVRSKMGKRKGGMDADRSVS</sequence>
<accession>A0A2I0KQX9</accession>
<evidence type="ECO:0000256" key="1">
    <source>
        <dbReference type="SAM" id="MobiDB-lite"/>
    </source>
</evidence>
<dbReference type="Proteomes" id="UP000233551">
    <property type="component" value="Unassembled WGS sequence"/>
</dbReference>
<keyword evidence="3" id="KW-1185">Reference proteome</keyword>
<organism evidence="2 3">
    <name type="scientific">Punica granatum</name>
    <name type="common">Pomegranate</name>
    <dbReference type="NCBI Taxonomy" id="22663"/>
    <lineage>
        <taxon>Eukaryota</taxon>
        <taxon>Viridiplantae</taxon>
        <taxon>Streptophyta</taxon>
        <taxon>Embryophyta</taxon>
        <taxon>Tracheophyta</taxon>
        <taxon>Spermatophyta</taxon>
        <taxon>Magnoliopsida</taxon>
        <taxon>eudicotyledons</taxon>
        <taxon>Gunneridae</taxon>
        <taxon>Pentapetalae</taxon>
        <taxon>rosids</taxon>
        <taxon>malvids</taxon>
        <taxon>Myrtales</taxon>
        <taxon>Lythraceae</taxon>
        <taxon>Punica</taxon>
    </lineage>
</organism>